<reference evidence="1" key="1">
    <citation type="journal article" date="2015" name="Nature">
        <title>Complex archaea that bridge the gap between prokaryotes and eukaryotes.</title>
        <authorList>
            <person name="Spang A."/>
            <person name="Saw J.H."/>
            <person name="Jorgensen S.L."/>
            <person name="Zaremba-Niedzwiedzka K."/>
            <person name="Martijn J."/>
            <person name="Lind A.E."/>
            <person name="van Eijk R."/>
            <person name="Schleper C."/>
            <person name="Guy L."/>
            <person name="Ettema T.J."/>
        </authorList>
    </citation>
    <scope>NUCLEOTIDE SEQUENCE</scope>
</reference>
<gene>
    <name evidence="1" type="ORF">LCGC14_1718010</name>
</gene>
<sequence length="53" mass="6054">MSEKASDVVRDKRFWIGRYVLAMEGSFPCTDCGQEMETDGERMALKCEDCCPK</sequence>
<protein>
    <submittedName>
        <fullName evidence="1">Uncharacterized protein</fullName>
    </submittedName>
</protein>
<accession>A0A0F9HDJ3</accession>
<dbReference type="EMBL" id="LAZR01015416">
    <property type="protein sequence ID" value="KKM13262.1"/>
    <property type="molecule type" value="Genomic_DNA"/>
</dbReference>
<proteinExistence type="predicted"/>
<comment type="caution">
    <text evidence="1">The sequence shown here is derived from an EMBL/GenBank/DDBJ whole genome shotgun (WGS) entry which is preliminary data.</text>
</comment>
<dbReference type="AlphaFoldDB" id="A0A0F9HDJ3"/>
<organism evidence="1">
    <name type="scientific">marine sediment metagenome</name>
    <dbReference type="NCBI Taxonomy" id="412755"/>
    <lineage>
        <taxon>unclassified sequences</taxon>
        <taxon>metagenomes</taxon>
        <taxon>ecological metagenomes</taxon>
    </lineage>
</organism>
<name>A0A0F9HDJ3_9ZZZZ</name>
<evidence type="ECO:0000313" key="1">
    <source>
        <dbReference type="EMBL" id="KKM13262.1"/>
    </source>
</evidence>